<dbReference type="EMBL" id="UINC01032205">
    <property type="protein sequence ID" value="SVB19485.1"/>
    <property type="molecule type" value="Genomic_DNA"/>
</dbReference>
<dbReference type="AlphaFoldDB" id="A0A382C072"/>
<name>A0A382C072_9ZZZZ</name>
<sequence length="40" mass="4568">VLVTIGSEIVVIRRFCWRRQIVGRRSGDGLEDLWAESVVP</sequence>
<organism evidence="1">
    <name type="scientific">marine metagenome</name>
    <dbReference type="NCBI Taxonomy" id="408172"/>
    <lineage>
        <taxon>unclassified sequences</taxon>
        <taxon>metagenomes</taxon>
        <taxon>ecological metagenomes</taxon>
    </lineage>
</organism>
<accession>A0A382C072</accession>
<reference evidence="1" key="1">
    <citation type="submission" date="2018-05" db="EMBL/GenBank/DDBJ databases">
        <authorList>
            <person name="Lanie J.A."/>
            <person name="Ng W.-L."/>
            <person name="Kazmierczak K.M."/>
            <person name="Andrzejewski T.M."/>
            <person name="Davidsen T.M."/>
            <person name="Wayne K.J."/>
            <person name="Tettelin H."/>
            <person name="Glass J.I."/>
            <person name="Rusch D."/>
            <person name="Podicherti R."/>
            <person name="Tsui H.-C.T."/>
            <person name="Winkler M.E."/>
        </authorList>
    </citation>
    <scope>NUCLEOTIDE SEQUENCE</scope>
</reference>
<gene>
    <name evidence="1" type="ORF">METZ01_LOCUS172339</name>
</gene>
<feature type="non-terminal residue" evidence="1">
    <location>
        <position position="1"/>
    </location>
</feature>
<proteinExistence type="predicted"/>
<evidence type="ECO:0000313" key="1">
    <source>
        <dbReference type="EMBL" id="SVB19485.1"/>
    </source>
</evidence>
<protein>
    <submittedName>
        <fullName evidence="1">Uncharacterized protein</fullName>
    </submittedName>
</protein>